<dbReference type="InterPro" id="IPR012337">
    <property type="entry name" value="RNaseH-like_sf"/>
</dbReference>
<organism evidence="3 4">
    <name type="scientific">Hibiscus syriacus</name>
    <name type="common">Rose of Sharon</name>
    <dbReference type="NCBI Taxonomy" id="106335"/>
    <lineage>
        <taxon>Eukaryota</taxon>
        <taxon>Viridiplantae</taxon>
        <taxon>Streptophyta</taxon>
        <taxon>Embryophyta</taxon>
        <taxon>Tracheophyta</taxon>
        <taxon>Spermatophyta</taxon>
        <taxon>Magnoliopsida</taxon>
        <taxon>eudicotyledons</taxon>
        <taxon>Gunneridae</taxon>
        <taxon>Pentapetalae</taxon>
        <taxon>rosids</taxon>
        <taxon>malvids</taxon>
        <taxon>Malvales</taxon>
        <taxon>Malvaceae</taxon>
        <taxon>Malvoideae</taxon>
        <taxon>Hibiscus</taxon>
    </lineage>
</organism>
<accession>A0A6A2YPF1</accession>
<dbReference type="CDD" id="cd06222">
    <property type="entry name" value="RNase_H_like"/>
    <property type="match status" value="1"/>
</dbReference>
<feature type="region of interest" description="Disordered" evidence="1">
    <location>
        <begin position="138"/>
        <end position="176"/>
    </location>
</feature>
<reference evidence="3" key="1">
    <citation type="submission" date="2019-09" db="EMBL/GenBank/DDBJ databases">
        <title>Draft genome information of white flower Hibiscus syriacus.</title>
        <authorList>
            <person name="Kim Y.-M."/>
        </authorList>
    </citation>
    <scope>NUCLEOTIDE SEQUENCE [LARGE SCALE GENOMIC DNA]</scope>
    <source>
        <strain evidence="3">YM2019G1</strain>
    </source>
</reference>
<dbReference type="InterPro" id="IPR044730">
    <property type="entry name" value="RNase_H-like_dom_plant"/>
</dbReference>
<dbReference type="Gene3D" id="3.30.420.10">
    <property type="entry name" value="Ribonuclease H-like superfamily/Ribonuclease H"/>
    <property type="match status" value="1"/>
</dbReference>
<dbReference type="PANTHER" id="PTHR33116">
    <property type="entry name" value="REVERSE TRANSCRIPTASE ZINC-BINDING DOMAIN-CONTAINING PROTEIN-RELATED-RELATED"/>
    <property type="match status" value="1"/>
</dbReference>
<dbReference type="PANTHER" id="PTHR33116:SF70">
    <property type="entry name" value="NON-LTR RETROELEMENT REVERSE TRANSCRIPTASE-LIKE PROTEIN"/>
    <property type="match status" value="1"/>
</dbReference>
<dbReference type="Proteomes" id="UP000436088">
    <property type="component" value="Unassembled WGS sequence"/>
</dbReference>
<gene>
    <name evidence="3" type="ORF">F3Y22_tig00111338pilonHSYRG00169</name>
</gene>
<sequence length="1066" mass="119964">MDSKVIEDQERVPVARVGIVHVSENPMLIASAMLPITLCLRTTLPLGSIQPIATSGLKSGTYLGPTKWMQGLLCDAREGLSVFEMSIHYYAMFLELGCGYQTDILLKSHLNPIFPQCSLKSSSSLFIPLTRVVNARRESAGHGSAPGGRRFDRERGGNKRLRPTGGEEPTEERVWTKSWSDTVADSPFFTGMFNNSSRVEEEDYESEDEEELENDGIPSSGSWTRVLCGEISKHERAKVLTDGPWKIMDHYLTVQKWKPNFIAEEALIPSTTVWIHIPGPRMEYFDERVLVNIGKLVGSPLKVDCRTAWVTRGTGDKIKKKLQFDESYEVPAQGRHDTGGKSWLNSFVYVQPHGSKKEEFWLDMDRLGSNCDCLDRIIRFREQWNRCNLLNAGRTEMIDQFPNFQVSILPRYYSDHNPILLNMDLKKDSILEAIKYTSRVIITWKNEAIGNIFKWKRTLRNHLQVDRGSWKAIKLARGGTNISHLLFANDLMLFLEARGDQISEVQNCLAEFCQASGLEVNLQKSKKFISPNVNEGLATRIVQLSSISWTEDLGIYLGVPILHKRENAETFTPLVKKILKKLASWKGKVLSMAGRRTLIQAVTSAIPIHTMQTNILPAAICNRLDSINQNFVRRRRIGIHKTRVMNLALMAKNGWKMFQRKDLLWCKIFREKYLKQEMYMSIKKRENSSSTWRGILKVREVIKNGSKHQIRSDEQTDFWQDWWTGKHALVKEYPERENSQNEKVARFILENKQWDINNLQNMVSRDTIDQIRSTLISWLNHEREEDKIVWGHSKDGQFSVKSAFKDPYLMNSNGYAAAGGLIRDEEGNWIQGFMINIGKTTSTLAEVWGLRQGLLLAKEMGARNLVVETDAKWLAETLNKEKSEQVQREAILPDCEELRRGMDYRNKAHIEGRGVEEFASGRQVRDRNVKMLPRQQIHQQQRQNILESSIQYSNRDMAKYCNVVLVLALAVVVVQATSRNVPKDAAGLDDQKNFLTYGGVGGYSGIGADGMPIGGVGSAGGTTGLDGTGGTGGISGVGFGNGDDSGAGGGVVGGTGGSAPGVIHFP</sequence>
<protein>
    <recommendedName>
        <fullName evidence="2">RNase H type-1 domain-containing protein</fullName>
    </recommendedName>
</protein>
<dbReference type="AlphaFoldDB" id="A0A6A2YPF1"/>
<evidence type="ECO:0000259" key="2">
    <source>
        <dbReference type="Pfam" id="PF13456"/>
    </source>
</evidence>
<comment type="caution">
    <text evidence="3">The sequence shown here is derived from an EMBL/GenBank/DDBJ whole genome shotgun (WGS) entry which is preliminary data.</text>
</comment>
<dbReference type="GO" id="GO:0004523">
    <property type="term" value="F:RNA-DNA hybrid ribonuclease activity"/>
    <property type="evidence" value="ECO:0007669"/>
    <property type="project" value="InterPro"/>
</dbReference>
<dbReference type="InterPro" id="IPR002156">
    <property type="entry name" value="RNaseH_domain"/>
</dbReference>
<dbReference type="Pfam" id="PF13456">
    <property type="entry name" value="RVT_3"/>
    <property type="match status" value="1"/>
</dbReference>
<proteinExistence type="predicted"/>
<feature type="region of interest" description="Disordered" evidence="1">
    <location>
        <begin position="197"/>
        <end position="217"/>
    </location>
</feature>
<dbReference type="EMBL" id="VEPZ02001313">
    <property type="protein sequence ID" value="KAE8681196.1"/>
    <property type="molecule type" value="Genomic_DNA"/>
</dbReference>
<feature type="compositionally biased region" description="Acidic residues" evidence="1">
    <location>
        <begin position="200"/>
        <end position="214"/>
    </location>
</feature>
<name>A0A6A2YPF1_HIBSY</name>
<dbReference type="GO" id="GO:0003676">
    <property type="term" value="F:nucleic acid binding"/>
    <property type="evidence" value="ECO:0007669"/>
    <property type="project" value="InterPro"/>
</dbReference>
<keyword evidence="4" id="KW-1185">Reference proteome</keyword>
<evidence type="ECO:0000256" key="1">
    <source>
        <dbReference type="SAM" id="MobiDB-lite"/>
    </source>
</evidence>
<evidence type="ECO:0000313" key="4">
    <source>
        <dbReference type="Proteomes" id="UP000436088"/>
    </source>
</evidence>
<evidence type="ECO:0000313" key="3">
    <source>
        <dbReference type="EMBL" id="KAE8681196.1"/>
    </source>
</evidence>
<dbReference type="InterPro" id="IPR036397">
    <property type="entry name" value="RNaseH_sf"/>
</dbReference>
<dbReference type="SUPFAM" id="SSF53098">
    <property type="entry name" value="Ribonuclease H-like"/>
    <property type="match status" value="1"/>
</dbReference>
<feature type="domain" description="RNase H type-1" evidence="2">
    <location>
        <begin position="811"/>
        <end position="898"/>
    </location>
</feature>